<feature type="domain" description="IcmF-related" evidence="3">
    <location>
        <begin position="244"/>
        <end position="507"/>
    </location>
</feature>
<evidence type="ECO:0000313" key="5">
    <source>
        <dbReference type="Proteomes" id="UP000262210"/>
    </source>
</evidence>
<feature type="domain" description="Type VI secretion system IcmF C-terminal" evidence="2">
    <location>
        <begin position="685"/>
        <end position="776"/>
    </location>
</feature>
<accession>A0A9C7V5N0</accession>
<gene>
    <name evidence="4" type="ORF">DHV72_00510</name>
</gene>
<dbReference type="InterPro" id="IPR010623">
    <property type="entry name" value="IcmF_C"/>
</dbReference>
<dbReference type="AlphaFoldDB" id="A0A9C7V5N0"/>
<organism evidence="4 5">
    <name type="scientific">Serratia grimesii</name>
    <dbReference type="NCBI Taxonomy" id="82995"/>
    <lineage>
        <taxon>Bacteria</taxon>
        <taxon>Pseudomonadati</taxon>
        <taxon>Pseudomonadota</taxon>
        <taxon>Gammaproteobacteria</taxon>
        <taxon>Enterobacterales</taxon>
        <taxon>Yersiniaceae</taxon>
        <taxon>Serratia</taxon>
    </lineage>
</organism>
<sequence length="815" mass="89803">MASAAYRAGLPLGGGLPLQILVTECDTLPEFLMAQSRLAAPLPVLSFVPGDNTRVLGAINQQMKALFALPEEGLFERLETLSDRQARRHAYVFPADWGDLTQKLQETLTLTLAPQPGQCQCGLQSLRFCAGRDKAMASQTLQQAMIAAWPNGKVRRWARRCAAIWHLSPGALWGVLLLAAIGGVTAYFQSERQRLEGITDYLTVLEQQGGNATTVGPGDGLTERLNSARALRDLSSGQNMSAIGALAGDAQRLYRRLLTDGLLPDSRRRLEQALMAAKTDDQATLLLGHYLTLNGGAPMTQVEQTVAWISELWRRDPLSSLGVAQRRQLTGHLNTLLSAPRFEGAQLNQALIRQARERLAQKPQSERLLGRLLSAVAVQPVATSALASDIDLFFQRADGLAVTSKLAGHYSREGYRQLRDQLTRALSLALAYDDWLMGDAPGQVSPALTEAVLQAYFTDYVDHWNAFLAELSFVLPAAEDRGNWMQRLAQPDSALFRLLAKVTQETQPMRATDDEATGVNPVSQHFSALQLALTQGMFVERLRTALLISMRNLQGTGLQEPQPDLLAESIAEAPQALQPLLQGLLVANRTGMQQQRQMMLNRLWRTSVAASCRTELTGRYPFEPQAESEVSLANFNRIFAPEGELDGFLALTSEEIPANAWFTRSQQLQRFFFPGGNKQAAFSLNVHPRHMHPDIDSFMLTDGVQTLRYAHGPILPVEFRWPAHTAKSGLRAQVVLHNGETRHVSITGQWAWLRLFDQAIEPNDAGGKAITLDFSGYPVTLALLPPEGQTPNELLRDLGCPEEIFFNIADHSVGH</sequence>
<proteinExistence type="predicted"/>
<dbReference type="Proteomes" id="UP000262210">
    <property type="component" value="Unassembled WGS sequence"/>
</dbReference>
<dbReference type="InterPro" id="IPR053156">
    <property type="entry name" value="T6SS_TssM-like"/>
</dbReference>
<keyword evidence="1" id="KW-0812">Transmembrane</keyword>
<evidence type="ECO:0000259" key="3">
    <source>
        <dbReference type="Pfam" id="PF06761"/>
    </source>
</evidence>
<feature type="transmembrane region" description="Helical" evidence="1">
    <location>
        <begin position="163"/>
        <end position="188"/>
    </location>
</feature>
<keyword evidence="1" id="KW-1133">Transmembrane helix</keyword>
<dbReference type="PANTHER" id="PTHR36153:SF1">
    <property type="entry name" value="TYPE VI SECRETION SYSTEM COMPONENT TSSM1"/>
    <property type="match status" value="1"/>
</dbReference>
<dbReference type="InterPro" id="IPR009612">
    <property type="entry name" value="IcmF-rel"/>
</dbReference>
<comment type="caution">
    <text evidence="4">The sequence shown here is derived from an EMBL/GenBank/DDBJ whole genome shotgun (WGS) entry which is preliminary data.</text>
</comment>
<reference evidence="4 5" key="1">
    <citation type="journal article" date="2018" name="Nat. Biotechnol.">
        <title>A standardized bacterial taxonomy based on genome phylogeny substantially revises the tree of life.</title>
        <authorList>
            <person name="Parks D.H."/>
            <person name="Chuvochina M."/>
            <person name="Waite D.W."/>
            <person name="Rinke C."/>
            <person name="Skarshewski A."/>
            <person name="Chaumeil P.A."/>
            <person name="Hugenholtz P."/>
        </authorList>
    </citation>
    <scope>NUCLEOTIDE SEQUENCE [LARGE SCALE GENOMIC DNA]</scope>
    <source>
        <strain evidence="4">UBA11264</strain>
    </source>
</reference>
<dbReference type="Pfam" id="PF06744">
    <property type="entry name" value="IcmF_C"/>
    <property type="match status" value="1"/>
</dbReference>
<name>A0A9C7V5N0_9GAMM</name>
<evidence type="ECO:0000256" key="1">
    <source>
        <dbReference type="SAM" id="Phobius"/>
    </source>
</evidence>
<dbReference type="RefSeq" id="WP_278430128.1">
    <property type="nucleotide sequence ID" value="NZ_DPSM01000001.1"/>
</dbReference>
<evidence type="ECO:0000313" key="4">
    <source>
        <dbReference type="EMBL" id="HCJ98499.1"/>
    </source>
</evidence>
<dbReference type="PANTHER" id="PTHR36153">
    <property type="entry name" value="INNER MEMBRANE PROTEIN-RELATED"/>
    <property type="match status" value="1"/>
</dbReference>
<dbReference type="EMBL" id="DPSM01000001">
    <property type="protein sequence ID" value="HCJ98499.1"/>
    <property type="molecule type" value="Genomic_DNA"/>
</dbReference>
<evidence type="ECO:0000259" key="2">
    <source>
        <dbReference type="Pfam" id="PF06744"/>
    </source>
</evidence>
<dbReference type="Pfam" id="PF06761">
    <property type="entry name" value="IcmF-related"/>
    <property type="match status" value="1"/>
</dbReference>
<protein>
    <submittedName>
        <fullName evidence="4">Uncharacterized protein</fullName>
    </submittedName>
</protein>
<keyword evidence="1" id="KW-0472">Membrane</keyword>